<name>K2JX87_9GAMM</name>
<sequence length="70" mass="7848">MGNGVIDWHAIAQVTMLLKPFNVAVGITSNLAPAFGSSDDTIQGDKQNILKRIRYFLQIDDCQITRQNVW</sequence>
<dbReference type="PATRIC" id="fig|740709.3.peg.2652"/>
<comment type="caution">
    <text evidence="1">The sequence shown here is derived from an EMBL/GenBank/DDBJ whole genome shotgun (WGS) entry which is preliminary data.</text>
</comment>
<dbReference type="Proteomes" id="UP000014115">
    <property type="component" value="Unassembled WGS sequence"/>
</dbReference>
<evidence type="ECO:0000313" key="2">
    <source>
        <dbReference type="Proteomes" id="UP000014115"/>
    </source>
</evidence>
<organism evidence="1 2">
    <name type="scientific">Idiomarina xiamenensis 10-D-4</name>
    <dbReference type="NCBI Taxonomy" id="740709"/>
    <lineage>
        <taxon>Bacteria</taxon>
        <taxon>Pseudomonadati</taxon>
        <taxon>Pseudomonadota</taxon>
        <taxon>Gammaproteobacteria</taxon>
        <taxon>Alteromonadales</taxon>
        <taxon>Idiomarinaceae</taxon>
        <taxon>Idiomarina</taxon>
    </lineage>
</organism>
<evidence type="ECO:0000313" key="1">
    <source>
        <dbReference type="EMBL" id="EKE79187.1"/>
    </source>
</evidence>
<dbReference type="EMBL" id="AMRG01000031">
    <property type="protein sequence ID" value="EKE79187.1"/>
    <property type="molecule type" value="Genomic_DNA"/>
</dbReference>
<dbReference type="AlphaFoldDB" id="K2JX87"/>
<proteinExistence type="predicted"/>
<protein>
    <submittedName>
        <fullName evidence="1">Uncharacterized protein</fullName>
    </submittedName>
</protein>
<accession>K2JX87</accession>
<keyword evidence="2" id="KW-1185">Reference proteome</keyword>
<gene>
    <name evidence="1" type="ORF">A10D4_13193</name>
</gene>
<reference evidence="1 2" key="1">
    <citation type="journal article" date="2012" name="J. Bacteriol.">
        <title>Genome Sequence of Idiomarina xiamenensis Type Strain 10-D-4.</title>
        <authorList>
            <person name="Lai Q."/>
            <person name="Wang L."/>
            <person name="Wang W."/>
            <person name="Shao Z."/>
        </authorList>
    </citation>
    <scope>NUCLEOTIDE SEQUENCE [LARGE SCALE GENOMIC DNA]</scope>
    <source>
        <strain evidence="1 2">10-D-4</strain>
    </source>
</reference>